<dbReference type="RefSeq" id="WP_253019870.1">
    <property type="nucleotide sequence ID" value="NZ_JAJAGH010000007.1"/>
</dbReference>
<dbReference type="InterPro" id="IPR041802">
    <property type="entry name" value="MPP_YfcE"/>
</dbReference>
<keyword evidence="5" id="KW-0812">Transmembrane</keyword>
<evidence type="ECO:0000256" key="2">
    <source>
        <dbReference type="ARBA" id="ARBA00022723"/>
    </source>
</evidence>
<feature type="domain" description="Calcineurin-like phosphoesterase" evidence="6">
    <location>
        <begin position="85"/>
        <end position="221"/>
    </location>
</feature>
<dbReference type="InterPro" id="IPR020935">
    <property type="entry name" value="PdiEstase_YfcE_CS"/>
</dbReference>
<keyword evidence="8" id="KW-1185">Reference proteome</keyword>
<dbReference type="GO" id="GO:0016787">
    <property type="term" value="F:hydrolase activity"/>
    <property type="evidence" value="ECO:0007669"/>
    <property type="project" value="UniProtKB-UniRule"/>
</dbReference>
<protein>
    <recommendedName>
        <fullName evidence="4">Phosphoesterase</fullName>
        <ecNumber evidence="4">3.1.4.-</ecNumber>
    </recommendedName>
</protein>
<dbReference type="GO" id="GO:0046872">
    <property type="term" value="F:metal ion binding"/>
    <property type="evidence" value="ECO:0007669"/>
    <property type="project" value="UniProtKB-KW"/>
</dbReference>
<organism evidence="7 8">
    <name type="scientific">Hominibacterium faecale</name>
    <dbReference type="NCBI Taxonomy" id="2839743"/>
    <lineage>
        <taxon>Bacteria</taxon>
        <taxon>Bacillati</taxon>
        <taxon>Bacillota</taxon>
        <taxon>Clostridia</taxon>
        <taxon>Peptostreptococcales</taxon>
        <taxon>Anaerovoracaceae</taxon>
        <taxon>Hominibacterium</taxon>
    </lineage>
</organism>
<keyword evidence="5" id="KW-1133">Transmembrane helix</keyword>
<accession>A0A9J6QVV3</accession>
<evidence type="ECO:0000313" key="7">
    <source>
        <dbReference type="EMBL" id="MCU7378422.1"/>
    </source>
</evidence>
<evidence type="ECO:0000256" key="1">
    <source>
        <dbReference type="ARBA" id="ARBA00008950"/>
    </source>
</evidence>
<reference evidence="7" key="1">
    <citation type="submission" date="2022-09" db="EMBL/GenBank/DDBJ databases">
        <title>Culturomic study of gut microbiota in children with autism spectrum disorder.</title>
        <authorList>
            <person name="Efimov B.A."/>
            <person name="Chaplin A.V."/>
            <person name="Sokolova S.R."/>
            <person name="Pikina A.P."/>
            <person name="Korzhanova M."/>
            <person name="Belova V."/>
            <person name="Korostin D."/>
        </authorList>
    </citation>
    <scope>NUCLEOTIDE SEQUENCE</scope>
    <source>
        <strain evidence="7">ASD5510</strain>
    </source>
</reference>
<evidence type="ECO:0000256" key="5">
    <source>
        <dbReference type="SAM" id="Phobius"/>
    </source>
</evidence>
<dbReference type="AlphaFoldDB" id="A0A9J6QVV3"/>
<dbReference type="SUPFAM" id="SSF56300">
    <property type="entry name" value="Metallo-dependent phosphatases"/>
    <property type="match status" value="1"/>
</dbReference>
<proteinExistence type="inferred from homology"/>
<comment type="cofactor">
    <cofactor evidence="4">
        <name>a divalent metal cation</name>
        <dbReference type="ChEBI" id="CHEBI:60240"/>
    </cofactor>
</comment>
<dbReference type="CDD" id="cd00841">
    <property type="entry name" value="MPP_YfcE"/>
    <property type="match status" value="1"/>
</dbReference>
<feature type="transmembrane region" description="Helical" evidence="5">
    <location>
        <begin position="12"/>
        <end position="34"/>
    </location>
</feature>
<comment type="caution">
    <text evidence="7">The sequence shown here is derived from an EMBL/GenBank/DDBJ whole genome shotgun (WGS) entry which is preliminary data.</text>
</comment>
<dbReference type="Gene3D" id="3.60.21.10">
    <property type="match status" value="1"/>
</dbReference>
<evidence type="ECO:0000259" key="6">
    <source>
        <dbReference type="Pfam" id="PF12850"/>
    </source>
</evidence>
<name>A0A9J6QVV3_9FIRM</name>
<evidence type="ECO:0000256" key="4">
    <source>
        <dbReference type="RuleBase" id="RU362039"/>
    </source>
</evidence>
<keyword evidence="2 4" id="KW-0479">Metal-binding</keyword>
<dbReference type="Proteomes" id="UP001065549">
    <property type="component" value="Unassembled WGS sequence"/>
</dbReference>
<keyword evidence="3" id="KW-0378">Hydrolase</keyword>
<keyword evidence="5" id="KW-0472">Membrane</keyword>
<dbReference type="NCBIfam" id="TIGR00040">
    <property type="entry name" value="yfcE"/>
    <property type="match status" value="1"/>
</dbReference>
<evidence type="ECO:0000313" key="8">
    <source>
        <dbReference type="Proteomes" id="UP001065549"/>
    </source>
</evidence>
<comment type="similarity">
    <text evidence="1 4">Belongs to the metallophosphoesterase superfamily. YfcE family.</text>
</comment>
<dbReference type="PANTHER" id="PTHR11124">
    <property type="entry name" value="VACUOLAR SORTING PROTEIN VPS29"/>
    <property type="match status" value="1"/>
</dbReference>
<dbReference type="PROSITE" id="PS01269">
    <property type="entry name" value="UPF0025"/>
    <property type="match status" value="1"/>
</dbReference>
<dbReference type="Pfam" id="PF12850">
    <property type="entry name" value="Metallophos_2"/>
    <property type="match status" value="1"/>
</dbReference>
<evidence type="ECO:0000256" key="3">
    <source>
        <dbReference type="ARBA" id="ARBA00022801"/>
    </source>
</evidence>
<dbReference type="InterPro" id="IPR024654">
    <property type="entry name" value="Calcineurin-like_PHP_lpxH"/>
</dbReference>
<feature type="transmembrane region" description="Helical" evidence="5">
    <location>
        <begin position="46"/>
        <end position="66"/>
    </location>
</feature>
<gene>
    <name evidence="7" type="ORF">OBO34_08635</name>
</gene>
<dbReference type="EC" id="3.1.4.-" evidence="4"/>
<dbReference type="InterPro" id="IPR000979">
    <property type="entry name" value="Phosphodiesterase_MJ0936/Vps29"/>
</dbReference>
<dbReference type="EMBL" id="JAOSHN010000003">
    <property type="protein sequence ID" value="MCU7378422.1"/>
    <property type="molecule type" value="Genomic_DNA"/>
</dbReference>
<dbReference type="InterPro" id="IPR029052">
    <property type="entry name" value="Metallo-depent_PP-like"/>
</dbReference>
<sequence>MNRKKTDRDLYYLVTRGTGIVVCAASLALFLYLLRILTVHGPDLTLAGFFLVPMITFVIGLLLIKLSNVETIEPSKKEAKPMVRKIGILSDTHGLLRQEVLRILANCDAVIHAGDIGREEILRELGACAPLYAVRGNNDREDWAKELDERICVELGGIRFFVVHEKRFVPKDLHDTDVVVFGHSHQYFCETKDDVLWLNPGSCGRRRFSLPVTMAVLEIGDNGFEVVKYTIS</sequence>